<name>Q6BDL0_TRIMT</name>
<proteinExistence type="predicted"/>
<accession>Q6BDL0</accession>
<dbReference type="EMBL" id="AB160892">
    <property type="protein sequence ID" value="BAD32668.1"/>
    <property type="molecule type" value="Genomic_DNA"/>
</dbReference>
<evidence type="ECO:0000313" key="1">
    <source>
        <dbReference type="EMBL" id="BAD32668.1"/>
    </source>
</evidence>
<organism evidence="1">
    <name type="scientific">Tricholoma matsutake</name>
    <name type="common">Matsutake mushroom</name>
    <name type="synonym">Tricholoma nauseosum</name>
    <dbReference type="NCBI Taxonomy" id="40145"/>
    <lineage>
        <taxon>Eukaryota</taxon>
        <taxon>Fungi</taxon>
        <taxon>Dikarya</taxon>
        <taxon>Basidiomycota</taxon>
        <taxon>Agaricomycotina</taxon>
        <taxon>Agaricomycetes</taxon>
        <taxon>Agaricomycetidae</taxon>
        <taxon>Agaricales</taxon>
        <taxon>Tricholomatineae</taxon>
        <taxon>Tricholomataceae</taxon>
        <taxon>Tricholoma</taxon>
    </lineage>
</organism>
<sequence length="30" mass="3460">LHIYWASARDPQSFLFGFPFARCTSNPCNI</sequence>
<dbReference type="AlphaFoldDB" id="Q6BDL0"/>
<reference evidence="1" key="1">
    <citation type="submission" date="2004-01" db="EMBL/GenBank/DDBJ databases">
        <title>Characterization of the insertion sites of marY1, the gypsy-type retrotransposon from the ectomycorrhizal basidiomycete Tricholoma matsutake strain Y1, in the genome the fungus based on the inter-retrotransposon amplified polymorphism analysis.</title>
        <authorList>
            <person name="Murata H."/>
        </authorList>
    </citation>
    <scope>NUCLEOTIDE SEQUENCE</scope>
</reference>
<feature type="non-terminal residue" evidence="1">
    <location>
        <position position="1"/>
    </location>
</feature>
<feature type="non-terminal residue" evidence="1">
    <location>
        <position position="30"/>
    </location>
</feature>
<protein>
    <submittedName>
        <fullName evidence="1">Uncharacterized protein</fullName>
    </submittedName>
</protein>